<organism evidence="3 4">
    <name type="scientific">Blastochloris sulfoviridis</name>
    <dbReference type="NCBI Taxonomy" id="50712"/>
    <lineage>
        <taxon>Bacteria</taxon>
        <taxon>Pseudomonadati</taxon>
        <taxon>Pseudomonadota</taxon>
        <taxon>Alphaproteobacteria</taxon>
        <taxon>Hyphomicrobiales</taxon>
        <taxon>Blastochloridaceae</taxon>
        <taxon>Blastochloris</taxon>
    </lineage>
</organism>
<dbReference type="GO" id="GO:0005506">
    <property type="term" value="F:iron ion binding"/>
    <property type="evidence" value="ECO:0007669"/>
    <property type="project" value="InterPro"/>
</dbReference>
<evidence type="ECO:0000259" key="2">
    <source>
        <dbReference type="Pfam" id="PF01106"/>
    </source>
</evidence>
<dbReference type="OrthoDB" id="9808097at2"/>
<dbReference type="AlphaFoldDB" id="A0A5M6I1G4"/>
<accession>A0A5M6I1G4</accession>
<dbReference type="InterPro" id="IPR034904">
    <property type="entry name" value="FSCA_dom_sf"/>
</dbReference>
<dbReference type="Pfam" id="PF01106">
    <property type="entry name" value="NifU"/>
    <property type="match status" value="1"/>
</dbReference>
<evidence type="ECO:0000256" key="1">
    <source>
        <dbReference type="SAM" id="MobiDB-lite"/>
    </source>
</evidence>
<sequence>MLAAAEPRRTTLDIGHRPAAPSAPRPAPPRFTLSEAQIALVAEAIEAMRPRFQCDGGDIELDRVEENTVFVRMTGTCVACQLAAVSVSGVQMKLIEVIGVPVRVIPVGMGRS</sequence>
<name>A0A5M6I1G4_9HYPH</name>
<proteinExistence type="predicted"/>
<dbReference type="EMBL" id="VWPL01000010">
    <property type="protein sequence ID" value="KAA5602034.1"/>
    <property type="molecule type" value="Genomic_DNA"/>
</dbReference>
<reference evidence="3 4" key="1">
    <citation type="submission" date="2019-09" db="EMBL/GenBank/DDBJ databases">
        <title>Draft Whole-Genome sequence of Blastochloris sulfoviridis DSM 729.</title>
        <authorList>
            <person name="Meyer T.E."/>
            <person name="Kyndt J.A."/>
        </authorList>
    </citation>
    <scope>NUCLEOTIDE SEQUENCE [LARGE SCALE GENOMIC DNA]</scope>
    <source>
        <strain evidence="3 4">DSM 729</strain>
    </source>
</reference>
<dbReference type="GO" id="GO:0051536">
    <property type="term" value="F:iron-sulfur cluster binding"/>
    <property type="evidence" value="ECO:0007669"/>
    <property type="project" value="InterPro"/>
</dbReference>
<feature type="region of interest" description="Disordered" evidence="1">
    <location>
        <begin position="1"/>
        <end position="29"/>
    </location>
</feature>
<evidence type="ECO:0000313" key="3">
    <source>
        <dbReference type="EMBL" id="KAA5602034.1"/>
    </source>
</evidence>
<dbReference type="SUPFAM" id="SSF117916">
    <property type="entry name" value="Fe-S cluster assembly (FSCA) domain-like"/>
    <property type="match status" value="1"/>
</dbReference>
<dbReference type="Gene3D" id="3.30.300.130">
    <property type="entry name" value="Fe-S cluster assembly (FSCA)"/>
    <property type="match status" value="1"/>
</dbReference>
<dbReference type="InterPro" id="IPR001075">
    <property type="entry name" value="NIF_FeS_clus_asmbl_NifU_C"/>
</dbReference>
<dbReference type="RefSeq" id="WP_150097112.1">
    <property type="nucleotide sequence ID" value="NZ_VWPL01000010.1"/>
</dbReference>
<comment type="caution">
    <text evidence="3">The sequence shown here is derived from an EMBL/GenBank/DDBJ whole genome shotgun (WGS) entry which is preliminary data.</text>
</comment>
<evidence type="ECO:0000313" key="4">
    <source>
        <dbReference type="Proteomes" id="UP000323886"/>
    </source>
</evidence>
<dbReference type="GO" id="GO:0016226">
    <property type="term" value="P:iron-sulfur cluster assembly"/>
    <property type="evidence" value="ECO:0007669"/>
    <property type="project" value="InterPro"/>
</dbReference>
<dbReference type="Proteomes" id="UP000323886">
    <property type="component" value="Unassembled WGS sequence"/>
</dbReference>
<keyword evidence="4" id="KW-1185">Reference proteome</keyword>
<protein>
    <recommendedName>
        <fullName evidence="2">NIF system FeS cluster assembly NifU C-terminal domain-containing protein</fullName>
    </recommendedName>
</protein>
<gene>
    <name evidence="3" type="ORF">F1193_07780</name>
</gene>
<feature type="domain" description="NIF system FeS cluster assembly NifU C-terminal" evidence="2">
    <location>
        <begin position="41"/>
        <end position="104"/>
    </location>
</feature>
<feature type="compositionally biased region" description="Basic and acidic residues" evidence="1">
    <location>
        <begin position="1"/>
        <end position="16"/>
    </location>
</feature>